<dbReference type="Proteomes" id="UP000710385">
    <property type="component" value="Unassembled WGS sequence"/>
</dbReference>
<dbReference type="Pfam" id="PF21799">
    <property type="entry name" value="MurD-like_N"/>
    <property type="match status" value="1"/>
</dbReference>
<dbReference type="GO" id="GO:0009252">
    <property type="term" value="P:peptidoglycan biosynthetic process"/>
    <property type="evidence" value="ECO:0007669"/>
    <property type="project" value="UniProtKB-UniRule"/>
</dbReference>
<evidence type="ECO:0000256" key="5">
    <source>
        <dbReference type="ARBA" id="ARBA00022741"/>
    </source>
</evidence>
<keyword evidence="7 8" id="KW-0961">Cell wall biogenesis/degradation</keyword>
<evidence type="ECO:0000259" key="10">
    <source>
        <dbReference type="Pfam" id="PF08245"/>
    </source>
</evidence>
<dbReference type="EC" id="6.3.2.9" evidence="7 8"/>
<comment type="catalytic activity">
    <reaction evidence="7 8">
        <text>UDP-N-acetyl-alpha-D-muramoyl-L-alanine + D-glutamate + ATP = UDP-N-acetyl-alpha-D-muramoyl-L-alanyl-D-glutamate + ADP + phosphate + H(+)</text>
        <dbReference type="Rhea" id="RHEA:16429"/>
        <dbReference type="ChEBI" id="CHEBI:15378"/>
        <dbReference type="ChEBI" id="CHEBI:29986"/>
        <dbReference type="ChEBI" id="CHEBI:30616"/>
        <dbReference type="ChEBI" id="CHEBI:43474"/>
        <dbReference type="ChEBI" id="CHEBI:83898"/>
        <dbReference type="ChEBI" id="CHEBI:83900"/>
        <dbReference type="ChEBI" id="CHEBI:456216"/>
        <dbReference type="EC" id="6.3.2.9"/>
    </reaction>
</comment>
<evidence type="ECO:0000256" key="6">
    <source>
        <dbReference type="ARBA" id="ARBA00022840"/>
    </source>
</evidence>
<comment type="caution">
    <text evidence="11">The sequence shown here is derived from an EMBL/GenBank/DDBJ whole genome shotgun (WGS) entry which is preliminary data.</text>
</comment>
<accession>A0A928Y720</accession>
<evidence type="ECO:0000313" key="12">
    <source>
        <dbReference type="Proteomes" id="UP000710385"/>
    </source>
</evidence>
<evidence type="ECO:0000256" key="2">
    <source>
        <dbReference type="ARBA" id="ARBA00004752"/>
    </source>
</evidence>
<sequence length="465" mass="51451">MRQKRSRILPGKKKRVLILGLGQYPKGSGISAALFFAKLGAEVTVTDLKKAKDLAGNISRLKRWKHIRYTLGRHNPEDICRSDLIVANPRVRPDAKELRLARKLGIPVTSDIAIFLEHCPATVIAITGTRGKSTTSSMIAAMLKESGRRVWLGGNILVSPLTFLSHVGRDDFVVLELSSWQCESLPQYYPPHIAVVTNLLRDHLNTYGGMTDYAEAKAQIFRHQGTKDIVILNSDDAYGTQWTKEAPGIVRTFGKGRGNDAVYSARGIRSGTFFIAANDLHILGEHNISNASAAILAAKAVSVPNGAIRRALQNFRPLPYRLETVRTYRGVLYVNDTCATTPDGTIAAFNAFQPRSKNLFFILGGADKMLDYCELGRVFRRAKNRLRIYLLPGDASKKIYKELRGCAVQKVKELRDAVISASSLAKEGDSVILSPGAASFAQFRNEFERGDVFVRCVKRLPHRAN</sequence>
<name>A0A928Y720_UNCKA</name>
<dbReference type="Gene3D" id="3.40.50.720">
    <property type="entry name" value="NAD(P)-binding Rossmann-like Domain"/>
    <property type="match status" value="1"/>
</dbReference>
<dbReference type="Gene3D" id="3.90.190.20">
    <property type="entry name" value="Mur ligase, C-terminal domain"/>
    <property type="match status" value="1"/>
</dbReference>
<organism evidence="11 12">
    <name type="scientific">candidate division WWE3 bacterium</name>
    <dbReference type="NCBI Taxonomy" id="2053526"/>
    <lineage>
        <taxon>Bacteria</taxon>
        <taxon>Katanobacteria</taxon>
    </lineage>
</organism>
<evidence type="ECO:0000313" key="11">
    <source>
        <dbReference type="EMBL" id="MBE7525671.1"/>
    </source>
</evidence>
<feature type="binding site" evidence="7">
    <location>
        <begin position="128"/>
        <end position="134"/>
    </location>
    <ligand>
        <name>ATP</name>
        <dbReference type="ChEBI" id="CHEBI:30616"/>
    </ligand>
</feature>
<dbReference type="GO" id="GO:0008764">
    <property type="term" value="F:UDP-N-acetylmuramoylalanine-D-glutamate ligase activity"/>
    <property type="evidence" value="ECO:0007669"/>
    <property type="project" value="UniProtKB-UniRule"/>
</dbReference>
<dbReference type="Gene3D" id="3.40.1190.10">
    <property type="entry name" value="Mur-like, catalytic domain"/>
    <property type="match status" value="1"/>
</dbReference>
<keyword evidence="7 8" id="KW-0573">Peptidoglycan synthesis</keyword>
<comment type="subcellular location">
    <subcellularLocation>
        <location evidence="1 7 8">Cytoplasm</location>
    </subcellularLocation>
</comment>
<evidence type="ECO:0000256" key="7">
    <source>
        <dbReference type="HAMAP-Rule" id="MF_00639"/>
    </source>
</evidence>
<evidence type="ECO:0000256" key="8">
    <source>
        <dbReference type="RuleBase" id="RU003664"/>
    </source>
</evidence>
<dbReference type="GO" id="GO:0071555">
    <property type="term" value="P:cell wall organization"/>
    <property type="evidence" value="ECO:0007669"/>
    <property type="project" value="UniProtKB-KW"/>
</dbReference>
<dbReference type="NCBIfam" id="TIGR01087">
    <property type="entry name" value="murD"/>
    <property type="match status" value="1"/>
</dbReference>
<reference evidence="11" key="1">
    <citation type="submission" date="2020-05" db="EMBL/GenBank/DDBJ databases">
        <title>High-Quality Genomes of Partial-Nitritation/Anammox System by Hierarchical Clustering Based Hybrid Assembly.</title>
        <authorList>
            <person name="Liu L."/>
            <person name="Wang Y."/>
            <person name="Che Y."/>
            <person name="Chen Y."/>
            <person name="Xia Y."/>
            <person name="Luo R."/>
            <person name="Cheng S.H."/>
            <person name="Zheng C."/>
            <person name="Zhang T."/>
        </authorList>
    </citation>
    <scope>NUCLEOTIDE SEQUENCE</scope>
    <source>
        <strain evidence="11">H1_PAT1</strain>
    </source>
</reference>
<dbReference type="GO" id="GO:0008360">
    <property type="term" value="P:regulation of cell shape"/>
    <property type="evidence" value="ECO:0007669"/>
    <property type="project" value="UniProtKB-KW"/>
</dbReference>
<evidence type="ECO:0000256" key="3">
    <source>
        <dbReference type="ARBA" id="ARBA00022490"/>
    </source>
</evidence>
<dbReference type="SUPFAM" id="SSF53623">
    <property type="entry name" value="MurD-like peptide ligases, catalytic domain"/>
    <property type="match status" value="1"/>
</dbReference>
<dbReference type="HAMAP" id="MF_00639">
    <property type="entry name" value="MurD"/>
    <property type="match status" value="1"/>
</dbReference>
<dbReference type="GO" id="GO:0051301">
    <property type="term" value="P:cell division"/>
    <property type="evidence" value="ECO:0007669"/>
    <property type="project" value="UniProtKB-KW"/>
</dbReference>
<dbReference type="GO" id="GO:0005737">
    <property type="term" value="C:cytoplasm"/>
    <property type="evidence" value="ECO:0007669"/>
    <property type="project" value="UniProtKB-SubCell"/>
</dbReference>
<comment type="function">
    <text evidence="7 8">Cell wall formation. Catalyzes the addition of glutamate to the nucleotide precursor UDP-N-acetylmuramoyl-L-alanine (UMA).</text>
</comment>
<comment type="pathway">
    <text evidence="2 7 8">Cell wall biogenesis; peptidoglycan biosynthesis.</text>
</comment>
<keyword evidence="5 7" id="KW-0547">Nucleotide-binding</keyword>
<comment type="similarity">
    <text evidence="7">Belongs to the MurCDEF family.</text>
</comment>
<feature type="domain" description="Mur ligase C-terminal" evidence="9">
    <location>
        <begin position="321"/>
        <end position="435"/>
    </location>
</feature>
<dbReference type="Pfam" id="PF02875">
    <property type="entry name" value="Mur_ligase_C"/>
    <property type="match status" value="1"/>
</dbReference>
<keyword evidence="4 7" id="KW-0436">Ligase</keyword>
<dbReference type="InterPro" id="IPR005762">
    <property type="entry name" value="MurD"/>
</dbReference>
<keyword evidence="6 7" id="KW-0067">ATP-binding</keyword>
<feature type="domain" description="Mur ligase central" evidence="10">
    <location>
        <begin position="126"/>
        <end position="298"/>
    </location>
</feature>
<keyword evidence="7 8" id="KW-0131">Cell cycle</keyword>
<evidence type="ECO:0000256" key="1">
    <source>
        <dbReference type="ARBA" id="ARBA00004496"/>
    </source>
</evidence>
<gene>
    <name evidence="7 11" type="primary">murD</name>
    <name evidence="11" type="ORF">HS096_04785</name>
</gene>
<dbReference type="PANTHER" id="PTHR43692:SF1">
    <property type="entry name" value="UDP-N-ACETYLMURAMOYLALANINE--D-GLUTAMATE LIGASE"/>
    <property type="match status" value="1"/>
</dbReference>
<dbReference type="SUPFAM" id="SSF53244">
    <property type="entry name" value="MurD-like peptide ligases, peptide-binding domain"/>
    <property type="match status" value="1"/>
</dbReference>
<dbReference type="SUPFAM" id="SSF51984">
    <property type="entry name" value="MurCD N-terminal domain"/>
    <property type="match status" value="1"/>
</dbReference>
<dbReference type="CDD" id="cd01983">
    <property type="entry name" value="SIMIBI"/>
    <property type="match status" value="1"/>
</dbReference>
<keyword evidence="3 7" id="KW-0963">Cytoplasm</keyword>
<dbReference type="PANTHER" id="PTHR43692">
    <property type="entry name" value="UDP-N-ACETYLMURAMOYLALANINE--D-GLUTAMATE LIGASE"/>
    <property type="match status" value="1"/>
</dbReference>
<dbReference type="InterPro" id="IPR036565">
    <property type="entry name" value="Mur-like_cat_sf"/>
</dbReference>
<dbReference type="GO" id="GO:0005524">
    <property type="term" value="F:ATP binding"/>
    <property type="evidence" value="ECO:0007669"/>
    <property type="project" value="UniProtKB-UniRule"/>
</dbReference>
<dbReference type="InterPro" id="IPR004101">
    <property type="entry name" value="Mur_ligase_C"/>
</dbReference>
<dbReference type="InterPro" id="IPR036615">
    <property type="entry name" value="Mur_ligase_C_dom_sf"/>
</dbReference>
<evidence type="ECO:0000256" key="4">
    <source>
        <dbReference type="ARBA" id="ARBA00022598"/>
    </source>
</evidence>
<keyword evidence="7 8" id="KW-0132">Cell division</keyword>
<evidence type="ECO:0000259" key="9">
    <source>
        <dbReference type="Pfam" id="PF02875"/>
    </source>
</evidence>
<dbReference type="InterPro" id="IPR013221">
    <property type="entry name" value="Mur_ligase_cen"/>
</dbReference>
<dbReference type="EMBL" id="JABTTY010000001">
    <property type="protein sequence ID" value="MBE7525671.1"/>
    <property type="molecule type" value="Genomic_DNA"/>
</dbReference>
<protein>
    <recommendedName>
        <fullName evidence="7 8">UDP-N-acetylmuramoylalanine--D-glutamate ligase</fullName>
        <ecNumber evidence="7 8">6.3.2.9</ecNumber>
    </recommendedName>
    <alternativeName>
        <fullName evidence="7">D-glutamic acid-adding enzyme</fullName>
    </alternativeName>
    <alternativeName>
        <fullName evidence="7">UDP-N-acetylmuramoyl-L-alanyl-D-glutamate synthetase</fullName>
    </alternativeName>
</protein>
<dbReference type="Pfam" id="PF08245">
    <property type="entry name" value="Mur_ligase_M"/>
    <property type="match status" value="1"/>
</dbReference>
<keyword evidence="7 8" id="KW-0133">Cell shape</keyword>
<dbReference type="AlphaFoldDB" id="A0A928Y720"/>
<proteinExistence type="inferred from homology"/>